<evidence type="ECO:0000313" key="3">
    <source>
        <dbReference type="Proteomes" id="UP000003178"/>
    </source>
</evidence>
<keyword evidence="1" id="KW-0812">Transmembrane</keyword>
<protein>
    <submittedName>
        <fullName evidence="2">Uncharacterized protein</fullName>
    </submittedName>
</protein>
<feature type="transmembrane region" description="Helical" evidence="1">
    <location>
        <begin position="12"/>
        <end position="31"/>
    </location>
</feature>
<keyword evidence="3" id="KW-1185">Reference proteome</keyword>
<dbReference type="STRING" id="500633.CLOHIR_01415"/>
<evidence type="ECO:0000313" key="2">
    <source>
        <dbReference type="EMBL" id="EEA84934.1"/>
    </source>
</evidence>
<comment type="caution">
    <text evidence="2">The sequence shown here is derived from an EMBL/GenBank/DDBJ whole genome shotgun (WGS) entry which is preliminary data.</text>
</comment>
<sequence>MIVVKRVFIWRYGIGVVLMALDILNILREILQVIKNRGIKDKYLLSVPEVRSTLNAGTKLTKELVDLGFLDSLQFKNEKSVIADSIPVFIDKYRNQDIRSLIKEERKKRENEKSTQVF</sequence>
<dbReference type="EMBL" id="ABWP01000059">
    <property type="protein sequence ID" value="EEA84934.1"/>
    <property type="molecule type" value="Genomic_DNA"/>
</dbReference>
<dbReference type="HOGENOM" id="CLU_2069005_0_0_9"/>
<dbReference type="AlphaFoldDB" id="B6FZW1"/>
<keyword evidence="1" id="KW-0472">Membrane</keyword>
<proteinExistence type="predicted"/>
<evidence type="ECO:0000256" key="1">
    <source>
        <dbReference type="SAM" id="Phobius"/>
    </source>
</evidence>
<keyword evidence="1" id="KW-1133">Transmembrane helix</keyword>
<gene>
    <name evidence="2" type="ORF">CLOHIR_01415</name>
</gene>
<name>B6FZW1_PEPHT</name>
<reference evidence="2 3" key="2">
    <citation type="submission" date="2008-10" db="EMBL/GenBank/DDBJ databases">
        <title>Draft genome sequence of Clostridium hiranonis (DSM 13275).</title>
        <authorList>
            <person name="Sudarsanam P."/>
            <person name="Ley R."/>
            <person name="Guruge J."/>
            <person name="Turnbaugh P.J."/>
            <person name="Mahowald M."/>
            <person name="Liep D."/>
            <person name="Gordon J."/>
        </authorList>
    </citation>
    <scope>NUCLEOTIDE SEQUENCE [LARGE SCALE GENOMIC DNA]</scope>
    <source>
        <strain evidence="2 3">DSM 13275</strain>
    </source>
</reference>
<organism evidence="2 3">
    <name type="scientific">Peptacetobacter hiranonis (strain DSM 13275 / JCM 10541 / KCTC 15199 / TO-931)</name>
    <name type="common">Clostridium hiranonis</name>
    <dbReference type="NCBI Taxonomy" id="500633"/>
    <lineage>
        <taxon>Bacteria</taxon>
        <taxon>Bacillati</taxon>
        <taxon>Bacillota</taxon>
        <taxon>Clostridia</taxon>
        <taxon>Peptostreptococcales</taxon>
        <taxon>Peptostreptococcaceae</taxon>
        <taxon>Peptacetobacter</taxon>
    </lineage>
</organism>
<reference evidence="2 3" key="1">
    <citation type="submission" date="2008-09" db="EMBL/GenBank/DDBJ databases">
        <authorList>
            <person name="Fulton L."/>
            <person name="Clifton S."/>
            <person name="Fulton B."/>
            <person name="Xu J."/>
            <person name="Minx P."/>
            <person name="Pepin K.H."/>
            <person name="Johnson M."/>
            <person name="Thiruvilangam P."/>
            <person name="Bhonagiri V."/>
            <person name="Nash W.E."/>
            <person name="Mardis E.R."/>
            <person name="Wilson R.K."/>
        </authorList>
    </citation>
    <scope>NUCLEOTIDE SEQUENCE [LARGE SCALE GENOMIC DNA]</scope>
    <source>
        <strain evidence="2 3">DSM 13275</strain>
    </source>
</reference>
<dbReference type="Proteomes" id="UP000003178">
    <property type="component" value="Unassembled WGS sequence"/>
</dbReference>
<accession>B6FZW1</accession>